<dbReference type="STRING" id="41047.A0A397HWB0"/>
<proteinExistence type="predicted"/>
<keyword evidence="3" id="KW-1185">Reference proteome</keyword>
<dbReference type="VEuPathDB" id="FungiDB:CDV56_109090"/>
<dbReference type="GeneID" id="38131064"/>
<name>A0A397HWB0_ASPTH</name>
<protein>
    <submittedName>
        <fullName evidence="2">Uncharacterized protein</fullName>
    </submittedName>
</protein>
<dbReference type="Proteomes" id="UP000215305">
    <property type="component" value="Unassembled WGS sequence"/>
</dbReference>
<dbReference type="RefSeq" id="XP_026618689.1">
    <property type="nucleotide sequence ID" value="XM_026762709.1"/>
</dbReference>
<reference evidence="2" key="1">
    <citation type="submission" date="2018-08" db="EMBL/GenBank/DDBJ databases">
        <title>Draft genome sequence of azole-resistant Aspergillus thermomutatus (Neosartorya pseudofischeri) strain HMR AF 39, isolated from a human nasal aspirate.</title>
        <authorList>
            <person name="Parent-Michaud M."/>
            <person name="Dufresne P.J."/>
            <person name="Fournier E."/>
            <person name="Martineau C."/>
            <person name="Moreira S."/>
            <person name="Perkins V."/>
            <person name="De Repentigny L."/>
            <person name="Dufresne S.F."/>
        </authorList>
    </citation>
    <scope>NUCLEOTIDE SEQUENCE [LARGE SCALE GENOMIC DNA]</scope>
    <source>
        <strain evidence="2">HMR AF 39</strain>
    </source>
</reference>
<dbReference type="OrthoDB" id="5341924at2759"/>
<feature type="signal peptide" evidence="1">
    <location>
        <begin position="1"/>
        <end position="21"/>
    </location>
</feature>
<gene>
    <name evidence="2" type="ORF">CDV56_109090</name>
</gene>
<keyword evidence="1" id="KW-0732">Signal</keyword>
<evidence type="ECO:0000256" key="1">
    <source>
        <dbReference type="SAM" id="SignalP"/>
    </source>
</evidence>
<dbReference type="AlphaFoldDB" id="A0A397HWB0"/>
<comment type="caution">
    <text evidence="2">The sequence shown here is derived from an EMBL/GenBank/DDBJ whole genome shotgun (WGS) entry which is preliminary data.</text>
</comment>
<sequence length="409" mass="45278">MKAFAIVLSAIVALCVNPALARVPGRPSTPVSSSYTTSLGRSYRFLDPPSAGLVRNVLRRVMKKCLGPARLPCLGRRFSSSHSPFAWYGRSFSSSLRLSLPSCRIYPGRRQWSRPFSARSAAIVDRQLLRDYVRFERKRCPVSGPKSRQEDPNSWIPLLEHYLPPSLRKIPEEAAVTDAEFDDATTIGRESLAQTIELANLLFYARTEGNIDLLAYLGFRLNNWPAVNVLLTRLLDAADTLDKYSIPRRPLSSHDWGSGAGVSLDELTGQHAERAPELVHLTKSPAASDLTSFDSWTERPFADEHAKRFMAEVWQSLGSIVLAAADASPNESKLAMSYVFRILARLHHSGAVSDRVYKYDPPSVHRVNFRPPGMHLLSTHIMSALTDAAWLAHEAEVAAKAAAAGKEFG</sequence>
<feature type="chain" id="PRO_5017316178" evidence="1">
    <location>
        <begin position="22"/>
        <end position="409"/>
    </location>
</feature>
<dbReference type="EMBL" id="NKHU02000006">
    <property type="protein sequence ID" value="RHZ67529.1"/>
    <property type="molecule type" value="Genomic_DNA"/>
</dbReference>
<evidence type="ECO:0000313" key="2">
    <source>
        <dbReference type="EMBL" id="RHZ67529.1"/>
    </source>
</evidence>
<evidence type="ECO:0000313" key="3">
    <source>
        <dbReference type="Proteomes" id="UP000215305"/>
    </source>
</evidence>
<accession>A0A397HWB0</accession>
<organism evidence="2 3">
    <name type="scientific">Aspergillus thermomutatus</name>
    <name type="common">Neosartorya pseudofischeri</name>
    <dbReference type="NCBI Taxonomy" id="41047"/>
    <lineage>
        <taxon>Eukaryota</taxon>
        <taxon>Fungi</taxon>
        <taxon>Dikarya</taxon>
        <taxon>Ascomycota</taxon>
        <taxon>Pezizomycotina</taxon>
        <taxon>Eurotiomycetes</taxon>
        <taxon>Eurotiomycetidae</taxon>
        <taxon>Eurotiales</taxon>
        <taxon>Aspergillaceae</taxon>
        <taxon>Aspergillus</taxon>
        <taxon>Aspergillus subgen. Fumigati</taxon>
    </lineage>
</organism>